<comment type="caution">
    <text evidence="1">The sequence shown here is derived from an EMBL/GenBank/DDBJ whole genome shotgun (WGS) entry which is preliminary data.</text>
</comment>
<evidence type="ECO:0000313" key="1">
    <source>
        <dbReference type="EMBL" id="THJ45058.1"/>
    </source>
</evidence>
<organism evidence="1 2">
    <name type="scientific">Aeromonas veronii</name>
    <dbReference type="NCBI Taxonomy" id="654"/>
    <lineage>
        <taxon>Bacteria</taxon>
        <taxon>Pseudomonadati</taxon>
        <taxon>Pseudomonadota</taxon>
        <taxon>Gammaproteobacteria</taxon>
        <taxon>Aeromonadales</taxon>
        <taxon>Aeromonadaceae</taxon>
        <taxon>Aeromonas</taxon>
    </lineage>
</organism>
<dbReference type="Proteomes" id="UP000309618">
    <property type="component" value="Unassembled WGS sequence"/>
</dbReference>
<dbReference type="EMBL" id="SSUX01000008">
    <property type="protein sequence ID" value="THJ45058.1"/>
    <property type="molecule type" value="Genomic_DNA"/>
</dbReference>
<dbReference type="AlphaFoldDB" id="A0A4S5CNG8"/>
<name>A0A4S5CNG8_AERVE</name>
<proteinExistence type="predicted"/>
<sequence>MEIKPSALIMSLCDEMFERKSGYGGRNWPPHWRKKTREKLIAAGLVESKGHEPKIGEVYYFTEVGLSWYLGQRPERKR</sequence>
<reference evidence="1 2" key="1">
    <citation type="submission" date="2019-04" db="EMBL/GenBank/DDBJ databases">
        <title>Comparative genomics of Aeromonas veronii strains pathogenic to fish.</title>
        <authorList>
            <person name="Cascarano M.C."/>
            <person name="Smyrli M."/>
            <person name="Katharios P."/>
        </authorList>
    </citation>
    <scope>NUCLEOTIDE SEQUENCE [LARGE SCALE GENOMIC DNA]</scope>
    <source>
        <strain evidence="1 2">XU1</strain>
    </source>
</reference>
<gene>
    <name evidence="1" type="ORF">E8Q35_12815</name>
</gene>
<evidence type="ECO:0000313" key="2">
    <source>
        <dbReference type="Proteomes" id="UP000309618"/>
    </source>
</evidence>
<protein>
    <submittedName>
        <fullName evidence="1">Uncharacterized protein</fullName>
    </submittedName>
</protein>
<dbReference type="RefSeq" id="WP_136501881.1">
    <property type="nucleotide sequence ID" value="NZ_SSUX01000008.1"/>
</dbReference>
<accession>A0A4S5CNG8</accession>